<keyword evidence="1" id="KW-0812">Transmembrane</keyword>
<gene>
    <name evidence="2" type="ORF">GYA55_11120</name>
</gene>
<feature type="transmembrane region" description="Helical" evidence="1">
    <location>
        <begin position="138"/>
        <end position="156"/>
    </location>
</feature>
<comment type="caution">
    <text evidence="2">The sequence shown here is derived from an EMBL/GenBank/DDBJ whole genome shotgun (WGS) entry which is preliminary data.</text>
</comment>
<dbReference type="AlphaFoldDB" id="A0A7X9IKZ0"/>
<keyword evidence="1" id="KW-0472">Membrane</keyword>
<evidence type="ECO:0000313" key="3">
    <source>
        <dbReference type="Proteomes" id="UP000524246"/>
    </source>
</evidence>
<accession>A0A7X9IKZ0</accession>
<sequence length="310" mass="34945">MTCNVSHRKANKSNSLDILRRSLSASDINALSVFSQSILEMKPEELIEASKLFHQMMLPGTKLRERMTKHIQRRLEKEEGLTHEEAVKQAELRIHQDFKRLGDSLKELEQQGGKGKSGIVSFVTNNAKFFMITMRAKYLFLKMVVGHIGLLAAAALSGSKKQLQPQVNLLLPIKEFGSKSSEEGKHKQNNQDFLSNGSRAYQAETSSKPQKDTFKEEIKSLSEGRQEAKKTQLKEEAKIEEDAAAIKVLTRAIHDTLMELQRLSPNSNINFSPAIWPFFTKADMQALLRQVYTEIARANTSQNSSKAQIS</sequence>
<evidence type="ECO:0000313" key="2">
    <source>
        <dbReference type="EMBL" id="NMC63702.1"/>
    </source>
</evidence>
<dbReference type="EMBL" id="JAAZON010000506">
    <property type="protein sequence ID" value="NMC63702.1"/>
    <property type="molecule type" value="Genomic_DNA"/>
</dbReference>
<protein>
    <submittedName>
        <fullName evidence="2">Uncharacterized protein</fullName>
    </submittedName>
</protein>
<name>A0A7X9IKZ0_9DELT</name>
<proteinExistence type="predicted"/>
<reference evidence="2 3" key="1">
    <citation type="journal article" date="2020" name="Biotechnol. Biofuels">
        <title>New insights from the biogas microbiome by comprehensive genome-resolved metagenomics of nearly 1600 species originating from multiple anaerobic digesters.</title>
        <authorList>
            <person name="Campanaro S."/>
            <person name="Treu L."/>
            <person name="Rodriguez-R L.M."/>
            <person name="Kovalovszki A."/>
            <person name="Ziels R.M."/>
            <person name="Maus I."/>
            <person name="Zhu X."/>
            <person name="Kougias P.G."/>
            <person name="Basile A."/>
            <person name="Luo G."/>
            <person name="Schluter A."/>
            <person name="Konstantinidis K.T."/>
            <person name="Angelidaki I."/>
        </authorList>
    </citation>
    <scope>NUCLEOTIDE SEQUENCE [LARGE SCALE GENOMIC DNA]</scope>
    <source>
        <strain evidence="2">AS27yjCOA_65</strain>
    </source>
</reference>
<dbReference type="Proteomes" id="UP000524246">
    <property type="component" value="Unassembled WGS sequence"/>
</dbReference>
<keyword evidence="1" id="KW-1133">Transmembrane helix</keyword>
<organism evidence="2 3">
    <name type="scientific">SAR324 cluster bacterium</name>
    <dbReference type="NCBI Taxonomy" id="2024889"/>
    <lineage>
        <taxon>Bacteria</taxon>
        <taxon>Deltaproteobacteria</taxon>
        <taxon>SAR324 cluster</taxon>
    </lineage>
</organism>
<evidence type="ECO:0000256" key="1">
    <source>
        <dbReference type="SAM" id="Phobius"/>
    </source>
</evidence>